<dbReference type="RefSeq" id="WP_393970831.1">
    <property type="nucleotide sequence ID" value="NZ_CP133772.1"/>
</dbReference>
<gene>
    <name evidence="1" type="ORF">OXIME_001069</name>
</gene>
<dbReference type="KEGG" id="omr:OXIME_001069"/>
<dbReference type="SUPFAM" id="SSF55961">
    <property type="entry name" value="Bet v1-like"/>
    <property type="match status" value="1"/>
</dbReference>
<dbReference type="CDD" id="cd05018">
    <property type="entry name" value="CoxG"/>
    <property type="match status" value="1"/>
</dbReference>
<dbReference type="AlphaFoldDB" id="A0AAX4NGV3"/>
<dbReference type="InterPro" id="IPR010419">
    <property type="entry name" value="CO_DH_gsu"/>
</dbReference>
<protein>
    <submittedName>
        <fullName evidence="1">Carbon monoxide dehydrogenase subunit G</fullName>
    </submittedName>
</protein>
<proteinExistence type="predicted"/>
<accession>A0AAX4NGV3</accession>
<evidence type="ECO:0000313" key="2">
    <source>
        <dbReference type="Proteomes" id="UP001451606"/>
    </source>
</evidence>
<evidence type="ECO:0000313" key="1">
    <source>
        <dbReference type="EMBL" id="WYY00494.1"/>
    </source>
</evidence>
<organism evidence="1 2">
    <name type="scientific">Oxyplasma meridianum</name>
    <dbReference type="NCBI Taxonomy" id="3073602"/>
    <lineage>
        <taxon>Archaea</taxon>
        <taxon>Methanobacteriati</taxon>
        <taxon>Thermoplasmatota</taxon>
        <taxon>Thermoplasmata</taxon>
        <taxon>Thermoplasmatales</taxon>
        <taxon>Thermoplasmataceae</taxon>
        <taxon>Oxyplasma</taxon>
    </lineage>
</organism>
<dbReference type="Gene3D" id="3.30.530.20">
    <property type="match status" value="1"/>
</dbReference>
<sequence length="145" mass="15819">MDMDGTFKVDKSDSKVAAFLSDINKILSIMPDKESQEVVDSTNARFTAKAGVSFIKGKFDIRISLEEIKEDSIKITGAGSGKGGSVDFSIQVNHTPEDAGTDVKWKLTLNIRGTLATLGSRIIKSQAEKYAMNIIEEFKKALESI</sequence>
<dbReference type="Proteomes" id="UP001451606">
    <property type="component" value="Chromosome"/>
</dbReference>
<name>A0AAX4NGV3_9ARCH</name>
<reference evidence="1 2" key="1">
    <citation type="submission" date="2023-09" db="EMBL/GenBank/DDBJ databases">
        <authorList>
            <person name="Golyshina O.V."/>
            <person name="Lunev E.A."/>
            <person name="Bargiela R."/>
            <person name="Gaines M.C."/>
            <person name="Daum B."/>
            <person name="Bale N.J."/>
            <person name="Koenen M."/>
            <person name="Sinninghe Damst J.S."/>
            <person name="Yakimov M."/>
            <person name="Golyshin P.N."/>
        </authorList>
    </citation>
    <scope>NUCLEOTIDE SEQUENCE [LARGE SCALE GENOMIC DNA]</scope>
    <source>
        <strain evidence="1 2">M1</strain>
    </source>
</reference>
<dbReference type="InterPro" id="IPR023393">
    <property type="entry name" value="START-like_dom_sf"/>
</dbReference>
<dbReference type="Pfam" id="PF06240">
    <property type="entry name" value="COXG"/>
    <property type="match status" value="1"/>
</dbReference>
<dbReference type="PANTHER" id="PTHR38588">
    <property type="entry name" value="BLL0334 PROTEIN"/>
    <property type="match status" value="1"/>
</dbReference>
<keyword evidence="2" id="KW-1185">Reference proteome</keyword>
<dbReference type="GeneID" id="95967806"/>
<dbReference type="EMBL" id="CP133772">
    <property type="protein sequence ID" value="WYY00494.1"/>
    <property type="molecule type" value="Genomic_DNA"/>
</dbReference>
<dbReference type="PANTHER" id="PTHR38588:SF1">
    <property type="entry name" value="BLL0334 PROTEIN"/>
    <property type="match status" value="1"/>
</dbReference>